<name>A0A0U3L936_STRGL</name>
<gene>
    <name evidence="1" type="ORF">WQO_00020</name>
</gene>
<dbReference type="GeneID" id="27780666"/>
<accession>A0A0U3L936</accession>
<protein>
    <submittedName>
        <fullName evidence="1">Uncharacterized protein</fullName>
    </submittedName>
</protein>
<evidence type="ECO:0000313" key="2">
    <source>
        <dbReference type="Proteomes" id="UP000064183"/>
    </source>
</evidence>
<dbReference type="Proteomes" id="UP000064183">
    <property type="component" value="Chromosome"/>
</dbReference>
<reference evidence="1 2" key="1">
    <citation type="journal article" date="2012" name="J. Bacteriol.">
        <title>Draft genome sequence of Streptomyces globisporus C-1027, which produces an antitumor antibiotic consisting of a nine-membered enediyne with a chromoprotein.</title>
        <authorList>
            <person name="Wang L."/>
            <person name="Wang S."/>
            <person name="He Q."/>
            <person name="Yu T."/>
            <person name="Li Q."/>
            <person name="Hong B."/>
        </authorList>
    </citation>
    <scope>NUCLEOTIDE SEQUENCE [LARGE SCALE GENOMIC DNA]</scope>
    <source>
        <strain evidence="1 2">C-1027</strain>
    </source>
</reference>
<dbReference type="AlphaFoldDB" id="A0A0U3L936"/>
<sequence>MADTRDATSRRLRRLGEMQKTKAVEGASRALRDVWEAGRKPAEIVLRFVLIQRPDGERAPLTRLVLPRGIALRFYLLALFEAQCRLDVNEPWANARPLTGVGSWSDFVAIDGAYHSASGTYMPDTKQERTGPDLRVRQVKSALDTLEKLGLERALAVVPRARNGGRRLYEQFSLMKEGGRGGHQTPDTYTVPAPHWSARTITVPANFFLMGWVQVLNPSEIATWLTLRALSQWAREQHAETGVYLYGKARKEDFGLRRDAWEDGCNMLRGFGLLRHARASALDADPKKGLSASIDLVDYLAREMRERYEPYRWQVIDQRLNEDAMKICTKELTLRKKQLDLAAQQRAQGKNSSTA</sequence>
<proteinExistence type="predicted"/>
<dbReference type="RefSeq" id="WP_029181940.1">
    <property type="nucleotide sequence ID" value="NZ_CP013738.1"/>
</dbReference>
<organism evidence="1 2">
    <name type="scientific">Streptomyces globisporus C-1027</name>
    <dbReference type="NCBI Taxonomy" id="1172567"/>
    <lineage>
        <taxon>Bacteria</taxon>
        <taxon>Bacillati</taxon>
        <taxon>Actinomycetota</taxon>
        <taxon>Actinomycetes</taxon>
        <taxon>Kitasatosporales</taxon>
        <taxon>Streptomycetaceae</taxon>
        <taxon>Streptomyces</taxon>
    </lineage>
</organism>
<dbReference type="EMBL" id="CP013738">
    <property type="protein sequence ID" value="ALU91899.1"/>
    <property type="molecule type" value="Genomic_DNA"/>
</dbReference>
<evidence type="ECO:0000313" key="1">
    <source>
        <dbReference type="EMBL" id="ALU91899.1"/>
    </source>
</evidence>
<dbReference type="KEGG" id="sgb:WQO_00020"/>